<dbReference type="Gene3D" id="3.40.50.720">
    <property type="entry name" value="NAD(P)-binding Rossmann-like Domain"/>
    <property type="match status" value="1"/>
</dbReference>
<organism evidence="4 5">
    <name type="scientific">Candidatus Dojkabacteria bacterium</name>
    <dbReference type="NCBI Taxonomy" id="2099670"/>
    <lineage>
        <taxon>Bacteria</taxon>
        <taxon>Candidatus Dojkabacteria</taxon>
    </lineage>
</organism>
<dbReference type="InterPro" id="IPR036291">
    <property type="entry name" value="NAD(P)-bd_dom_sf"/>
</dbReference>
<dbReference type="InterPro" id="IPR002347">
    <property type="entry name" value="SDR_fam"/>
</dbReference>
<evidence type="ECO:0000256" key="2">
    <source>
        <dbReference type="ARBA" id="ARBA00023002"/>
    </source>
</evidence>
<dbReference type="GO" id="GO:0016491">
    <property type="term" value="F:oxidoreductase activity"/>
    <property type="evidence" value="ECO:0007669"/>
    <property type="project" value="UniProtKB-KW"/>
</dbReference>
<dbReference type="GO" id="GO:0005829">
    <property type="term" value="C:cytosol"/>
    <property type="evidence" value="ECO:0007669"/>
    <property type="project" value="TreeGrafter"/>
</dbReference>
<protein>
    <submittedName>
        <fullName evidence="4">SDR family oxidoreductase</fullName>
    </submittedName>
</protein>
<accession>A0A3M0YZV1</accession>
<evidence type="ECO:0000313" key="4">
    <source>
        <dbReference type="EMBL" id="RMD76994.1"/>
    </source>
</evidence>
<evidence type="ECO:0000256" key="1">
    <source>
        <dbReference type="ARBA" id="ARBA00006484"/>
    </source>
</evidence>
<keyword evidence="2" id="KW-0560">Oxidoreductase</keyword>
<proteinExistence type="inferred from homology"/>
<dbReference type="SUPFAM" id="SSF51735">
    <property type="entry name" value="NAD(P)-binding Rossmann-fold domains"/>
    <property type="match status" value="1"/>
</dbReference>
<dbReference type="EMBL" id="RFKV01000075">
    <property type="protein sequence ID" value="RMD76994.1"/>
    <property type="molecule type" value="Genomic_DNA"/>
</dbReference>
<sequence length="232" mass="25977">MKTLKDKKILITGGTSGLGFSLAKKFIQRGSVVYVTGKDESKLQEIKEKLKTENLVTLFCDITNLNDIKGMFKKIESLDVLVNNAAVWLEGELCENTDEEIKRTIDTNLTGLILTTKYSLSLLEESDEIGIIVNISSTAGIEPKHLNSVYSATKYAVRGFSECINLDYRYKNVRSICVFPGGIKTSFFHKAGVEKNVENYMDPDNVADCIVEILTKPNDMIVDSLVIRRTKY</sequence>
<dbReference type="PANTHER" id="PTHR42901:SF1">
    <property type="entry name" value="ALCOHOL DEHYDROGENASE"/>
    <property type="match status" value="1"/>
</dbReference>
<dbReference type="Proteomes" id="UP000269410">
    <property type="component" value="Unassembled WGS sequence"/>
</dbReference>
<evidence type="ECO:0000256" key="3">
    <source>
        <dbReference type="RuleBase" id="RU000363"/>
    </source>
</evidence>
<dbReference type="PRINTS" id="PR00080">
    <property type="entry name" value="SDRFAMILY"/>
</dbReference>
<gene>
    <name evidence="4" type="ORF">D6810_02335</name>
</gene>
<dbReference type="CDD" id="cd05233">
    <property type="entry name" value="SDR_c"/>
    <property type="match status" value="1"/>
</dbReference>
<dbReference type="Pfam" id="PF00106">
    <property type="entry name" value="adh_short"/>
    <property type="match status" value="1"/>
</dbReference>
<name>A0A3M0YZV1_9BACT</name>
<comment type="caution">
    <text evidence="4">The sequence shown here is derived from an EMBL/GenBank/DDBJ whole genome shotgun (WGS) entry which is preliminary data.</text>
</comment>
<evidence type="ECO:0000313" key="5">
    <source>
        <dbReference type="Proteomes" id="UP000269410"/>
    </source>
</evidence>
<reference evidence="4 5" key="1">
    <citation type="submission" date="2018-10" db="EMBL/GenBank/DDBJ databases">
        <title>Thermophilic Lithotrophy and Phototrophy in an Intertidal, Iron-rich, Geothermal Spring.</title>
        <authorList>
            <person name="Ward L.M."/>
            <person name="Idei A."/>
            <person name="Nakagawa M."/>
            <person name="Ueno Y."/>
            <person name="Fischer W."/>
            <person name="Mcglynn S.E."/>
        </authorList>
    </citation>
    <scope>NUCLEOTIDE SEQUENCE [LARGE SCALE GENOMIC DNA]</scope>
    <source>
        <strain evidence="4">J137</strain>
    </source>
</reference>
<comment type="similarity">
    <text evidence="1 3">Belongs to the short-chain dehydrogenases/reductases (SDR) family.</text>
</comment>
<dbReference type="AlphaFoldDB" id="A0A3M0YZV1"/>
<dbReference type="PRINTS" id="PR00081">
    <property type="entry name" value="GDHRDH"/>
</dbReference>
<dbReference type="PANTHER" id="PTHR42901">
    <property type="entry name" value="ALCOHOL DEHYDROGENASE"/>
    <property type="match status" value="1"/>
</dbReference>